<dbReference type="AlphaFoldDB" id="A0A1F5EQW2"/>
<sequence length="125" mass="13869">MEKCLTFCPNPYYIFILGVTIFCIVTVLLFFGGGFMQQNVVVEKSGEDFKSAKGKGVVDFDRIRERLFAGCYADRALALLFTSFTGIGEVPVLGRIPSIRGVRLVLPDGRTADLKAGLVQRIDWK</sequence>
<comment type="caution">
    <text evidence="2">The sequence shown here is derived from an EMBL/GenBank/DDBJ whole genome shotgun (WGS) entry which is preliminary data.</text>
</comment>
<dbReference type="EMBL" id="MFAD01000034">
    <property type="protein sequence ID" value="OGD69798.1"/>
    <property type="molecule type" value="Genomic_DNA"/>
</dbReference>
<keyword evidence="1" id="KW-0812">Transmembrane</keyword>
<reference evidence="2 3" key="1">
    <citation type="journal article" date="2016" name="Nat. Commun.">
        <title>Thousands of microbial genomes shed light on interconnected biogeochemical processes in an aquifer system.</title>
        <authorList>
            <person name="Anantharaman K."/>
            <person name="Brown C.T."/>
            <person name="Hug L.A."/>
            <person name="Sharon I."/>
            <person name="Castelle C.J."/>
            <person name="Probst A.J."/>
            <person name="Thomas B.C."/>
            <person name="Singh A."/>
            <person name="Wilkins M.J."/>
            <person name="Karaoz U."/>
            <person name="Brodie E.L."/>
            <person name="Williams K.H."/>
            <person name="Hubbard S.S."/>
            <person name="Banfield J.F."/>
        </authorList>
    </citation>
    <scope>NUCLEOTIDE SEQUENCE [LARGE SCALE GENOMIC DNA]</scope>
</reference>
<keyword evidence="1" id="KW-0472">Membrane</keyword>
<gene>
    <name evidence="2" type="ORF">A3I18_01630</name>
</gene>
<organism evidence="2 3">
    <name type="scientific">Candidatus Campbellbacteria bacterium RIFCSPLOWO2_02_FULL_35_11</name>
    <dbReference type="NCBI Taxonomy" id="1797581"/>
    <lineage>
        <taxon>Bacteria</taxon>
        <taxon>Candidatus Campbelliibacteriota</taxon>
    </lineage>
</organism>
<accession>A0A1F5EQW2</accession>
<name>A0A1F5EQW2_9BACT</name>
<evidence type="ECO:0000256" key="1">
    <source>
        <dbReference type="SAM" id="Phobius"/>
    </source>
</evidence>
<feature type="transmembrane region" description="Helical" evidence="1">
    <location>
        <begin position="12"/>
        <end position="35"/>
    </location>
</feature>
<evidence type="ECO:0000313" key="2">
    <source>
        <dbReference type="EMBL" id="OGD69798.1"/>
    </source>
</evidence>
<proteinExistence type="predicted"/>
<keyword evidence="1" id="KW-1133">Transmembrane helix</keyword>
<dbReference type="Proteomes" id="UP000186545">
    <property type="component" value="Unassembled WGS sequence"/>
</dbReference>
<evidence type="ECO:0000313" key="3">
    <source>
        <dbReference type="Proteomes" id="UP000186545"/>
    </source>
</evidence>
<protein>
    <submittedName>
        <fullName evidence="2">Uncharacterized protein</fullName>
    </submittedName>
</protein>